<keyword evidence="4" id="KW-1133">Transmembrane helix</keyword>
<dbReference type="SUPFAM" id="SSF103473">
    <property type="entry name" value="MFS general substrate transporter"/>
    <property type="match status" value="1"/>
</dbReference>
<feature type="domain" description="Major facilitator superfamily (MFS) profile" evidence="6">
    <location>
        <begin position="8"/>
        <end position="406"/>
    </location>
</feature>
<organism evidence="7 8">
    <name type="scientific">Marvinbryantia formatexigens DSM 14469</name>
    <dbReference type="NCBI Taxonomy" id="478749"/>
    <lineage>
        <taxon>Bacteria</taxon>
        <taxon>Bacillati</taxon>
        <taxon>Bacillota</taxon>
        <taxon>Clostridia</taxon>
        <taxon>Lachnospirales</taxon>
        <taxon>Lachnospiraceae</taxon>
        <taxon>Marvinbryantia</taxon>
    </lineage>
</organism>
<gene>
    <name evidence="7" type="ORF">BRYFOR_08795</name>
</gene>
<sequence>MGKGGRLLPLSHKILLIFNAISVGIIVPVLTLIFFQHGGSSETLWAIMGAYSVSVVILEIPSGMIADFIGRKKVFVLSHILSLISFFLIINSNSLWLLIIAVIFLGASRAFASGSVEALEVELFIKKNGVEKLDTINNILSIIDSVGTFLGAALGGFLGYLDNTYTILLILLIISEIIIIFFSMAVIHETNTSVVYRLETSLWKRLKANLLLVIAEIKNTRIVLNIVLMSLVLGISLSTIETYWQSTFIRYISPQKNWLLGIISCSAYIGVGLGSSVGKYCFNLLKKHRKYAKISYYFTRVLLPVSLMGIYICKNGIWFAVNYFVMYLILGVGNLVENTVLHASIQNSHRASILSCISLAIKAGGLVTSFLGGIILKNTEIAIIWLVAPIVSIFIIACIIYKFDLSA</sequence>
<evidence type="ECO:0000313" key="7">
    <source>
        <dbReference type="EMBL" id="EET59273.1"/>
    </source>
</evidence>
<protein>
    <submittedName>
        <fullName evidence="7">Transporter, major facilitator family protein</fullName>
    </submittedName>
</protein>
<dbReference type="AlphaFoldDB" id="C6LJF9"/>
<keyword evidence="8" id="KW-1185">Reference proteome</keyword>
<comment type="subcellular location">
    <subcellularLocation>
        <location evidence="1">Cell membrane</location>
        <topology evidence="1">Multi-pass membrane protein</topology>
    </subcellularLocation>
</comment>
<dbReference type="STRING" id="168384.SAMN05660368_03164"/>
<keyword evidence="5" id="KW-0472">Membrane</keyword>
<dbReference type="Pfam" id="PF07690">
    <property type="entry name" value="MFS_1"/>
    <property type="match status" value="1"/>
</dbReference>
<keyword evidence="2" id="KW-0813">Transport</keyword>
<dbReference type="PANTHER" id="PTHR23530:SF1">
    <property type="entry name" value="PERMEASE, MAJOR FACILITATOR SUPERFAMILY-RELATED"/>
    <property type="match status" value="1"/>
</dbReference>
<dbReference type="InterPro" id="IPR053160">
    <property type="entry name" value="MFS_DHA3_Transporter"/>
</dbReference>
<name>C6LJF9_9FIRM</name>
<evidence type="ECO:0000256" key="3">
    <source>
        <dbReference type="ARBA" id="ARBA00022692"/>
    </source>
</evidence>
<evidence type="ECO:0000256" key="4">
    <source>
        <dbReference type="ARBA" id="ARBA00022989"/>
    </source>
</evidence>
<evidence type="ECO:0000259" key="6">
    <source>
        <dbReference type="PROSITE" id="PS50850"/>
    </source>
</evidence>
<dbReference type="Gene3D" id="1.20.1250.20">
    <property type="entry name" value="MFS general substrate transporter like domains"/>
    <property type="match status" value="1"/>
</dbReference>
<evidence type="ECO:0000313" key="8">
    <source>
        <dbReference type="Proteomes" id="UP000005561"/>
    </source>
</evidence>
<evidence type="ECO:0000256" key="2">
    <source>
        <dbReference type="ARBA" id="ARBA00022448"/>
    </source>
</evidence>
<evidence type="ECO:0000256" key="1">
    <source>
        <dbReference type="ARBA" id="ARBA00004651"/>
    </source>
</evidence>
<evidence type="ECO:0000256" key="5">
    <source>
        <dbReference type="ARBA" id="ARBA00023136"/>
    </source>
</evidence>
<dbReference type="PROSITE" id="PS50850">
    <property type="entry name" value="MFS"/>
    <property type="match status" value="1"/>
</dbReference>
<dbReference type="PROSITE" id="PS00216">
    <property type="entry name" value="SUGAR_TRANSPORT_1"/>
    <property type="match status" value="1"/>
</dbReference>
<dbReference type="PANTHER" id="PTHR23530">
    <property type="entry name" value="TRANSPORT PROTEIN-RELATED"/>
    <property type="match status" value="1"/>
</dbReference>
<dbReference type="Proteomes" id="UP000005561">
    <property type="component" value="Unassembled WGS sequence"/>
</dbReference>
<dbReference type="GO" id="GO:0022857">
    <property type="term" value="F:transmembrane transporter activity"/>
    <property type="evidence" value="ECO:0007669"/>
    <property type="project" value="InterPro"/>
</dbReference>
<dbReference type="InterPro" id="IPR036259">
    <property type="entry name" value="MFS_trans_sf"/>
</dbReference>
<dbReference type="InterPro" id="IPR020846">
    <property type="entry name" value="MFS_dom"/>
</dbReference>
<dbReference type="EMBL" id="ACCL02000020">
    <property type="protein sequence ID" value="EET59273.1"/>
    <property type="molecule type" value="Genomic_DNA"/>
</dbReference>
<dbReference type="GO" id="GO:0005886">
    <property type="term" value="C:plasma membrane"/>
    <property type="evidence" value="ECO:0007669"/>
    <property type="project" value="UniProtKB-SubCell"/>
</dbReference>
<proteinExistence type="predicted"/>
<keyword evidence="3" id="KW-0812">Transmembrane</keyword>
<reference evidence="7" key="1">
    <citation type="submission" date="2009-07" db="EMBL/GenBank/DDBJ databases">
        <authorList>
            <person name="Weinstock G."/>
            <person name="Sodergren E."/>
            <person name="Clifton S."/>
            <person name="Fulton L."/>
            <person name="Fulton B."/>
            <person name="Courtney L."/>
            <person name="Fronick C."/>
            <person name="Harrison M."/>
            <person name="Strong C."/>
            <person name="Farmer C."/>
            <person name="Delahaunty K."/>
            <person name="Markovic C."/>
            <person name="Hall O."/>
            <person name="Minx P."/>
            <person name="Tomlinson C."/>
            <person name="Mitreva M."/>
            <person name="Nelson J."/>
            <person name="Hou S."/>
            <person name="Wollam A."/>
            <person name="Pepin K.H."/>
            <person name="Johnson M."/>
            <person name="Bhonagiri V."/>
            <person name="Nash W.E."/>
            <person name="Warren W."/>
            <person name="Chinwalla A."/>
            <person name="Mardis E.R."/>
            <person name="Wilson R.K."/>
        </authorList>
    </citation>
    <scope>NUCLEOTIDE SEQUENCE [LARGE SCALE GENOMIC DNA]</scope>
    <source>
        <strain evidence="7">DSM 14469</strain>
    </source>
</reference>
<dbReference type="InterPro" id="IPR005829">
    <property type="entry name" value="Sugar_transporter_CS"/>
</dbReference>
<accession>C6LJF9</accession>
<comment type="caution">
    <text evidence="7">The sequence shown here is derived from an EMBL/GenBank/DDBJ whole genome shotgun (WGS) entry which is preliminary data.</text>
</comment>
<dbReference type="InterPro" id="IPR011701">
    <property type="entry name" value="MFS"/>
</dbReference>
<dbReference type="eggNOG" id="COG2814">
    <property type="taxonomic scope" value="Bacteria"/>
</dbReference>